<dbReference type="EMBL" id="CP108084">
    <property type="protein sequence ID" value="WUP47269.1"/>
    <property type="molecule type" value="Genomic_DNA"/>
</dbReference>
<keyword evidence="2" id="KW-1185">Reference proteome</keyword>
<protein>
    <submittedName>
        <fullName evidence="1">Uncharacterized protein</fullName>
    </submittedName>
</protein>
<organism evidence="1 2">
    <name type="scientific">Micromonospora globbae</name>
    <dbReference type="NCBI Taxonomy" id="1894969"/>
    <lineage>
        <taxon>Bacteria</taxon>
        <taxon>Bacillati</taxon>
        <taxon>Actinomycetota</taxon>
        <taxon>Actinomycetes</taxon>
        <taxon>Micromonosporales</taxon>
        <taxon>Micromonosporaceae</taxon>
        <taxon>Micromonospora</taxon>
    </lineage>
</organism>
<evidence type="ECO:0000313" key="1">
    <source>
        <dbReference type="EMBL" id="WUP47269.1"/>
    </source>
</evidence>
<name>A0ABZ1S011_9ACTN</name>
<accession>A0ABZ1S011</accession>
<evidence type="ECO:0000313" key="2">
    <source>
        <dbReference type="Proteomes" id="UP001432190"/>
    </source>
</evidence>
<sequence>MVNPNLPEILTRVPYFVEQASYCVSYHDRNLCPECTDTGCVRLDEAATVLAEYRAQRSARYRLTAT</sequence>
<dbReference type="RefSeq" id="WP_328850251.1">
    <property type="nucleotide sequence ID" value="NZ_CP108084.1"/>
</dbReference>
<reference evidence="1" key="1">
    <citation type="submission" date="2022-10" db="EMBL/GenBank/DDBJ databases">
        <title>The complete genomes of actinobacterial strains from the NBC collection.</title>
        <authorList>
            <person name="Joergensen T.S."/>
            <person name="Alvarez Arevalo M."/>
            <person name="Sterndorff E.B."/>
            <person name="Faurdal D."/>
            <person name="Vuksanovic O."/>
            <person name="Mourched A.-S."/>
            <person name="Charusanti P."/>
            <person name="Shaw S."/>
            <person name="Blin K."/>
            <person name="Weber T."/>
        </authorList>
    </citation>
    <scope>NUCLEOTIDE SEQUENCE</scope>
    <source>
        <strain evidence="1">NBC_00256</strain>
    </source>
</reference>
<proteinExistence type="predicted"/>
<gene>
    <name evidence="1" type="ORF">OG994_16595</name>
</gene>
<dbReference type="Proteomes" id="UP001432190">
    <property type="component" value="Chromosome"/>
</dbReference>